<dbReference type="InterPro" id="IPR009351">
    <property type="entry name" value="AlkZ-like"/>
</dbReference>
<dbReference type="EMBL" id="CP012332">
    <property type="protein sequence ID" value="AKU89897.1"/>
    <property type="molecule type" value="Genomic_DNA"/>
</dbReference>
<accession>A0A0K1P8R7</accession>
<dbReference type="KEGG" id="vin:AKJ08_0284"/>
<dbReference type="AlphaFoldDB" id="A0A0K1P8R7"/>
<proteinExistence type="predicted"/>
<dbReference type="PANTHER" id="PTHR38479:SF2">
    <property type="entry name" value="WINGED HELIX DNA-BINDING DOMAIN-CONTAINING PROTEIN"/>
    <property type="match status" value="1"/>
</dbReference>
<reference evidence="1 2" key="1">
    <citation type="submission" date="2015-08" db="EMBL/GenBank/DDBJ databases">
        <authorList>
            <person name="Babu N.S."/>
            <person name="Beckwith C.J."/>
            <person name="Beseler K.G."/>
            <person name="Brison A."/>
            <person name="Carone J.V."/>
            <person name="Caskin T.P."/>
            <person name="Diamond M."/>
            <person name="Durham M.E."/>
            <person name="Foxe J.M."/>
            <person name="Go M."/>
            <person name="Henderson B.A."/>
            <person name="Jones I.B."/>
            <person name="McGettigan J.A."/>
            <person name="Micheletti S.J."/>
            <person name="Nasrallah M.E."/>
            <person name="Ortiz D."/>
            <person name="Piller C.R."/>
            <person name="Privatt S.R."/>
            <person name="Schneider S.L."/>
            <person name="Sharp S."/>
            <person name="Smith T.C."/>
            <person name="Stanton J.D."/>
            <person name="Ullery H.E."/>
            <person name="Wilson R.J."/>
            <person name="Serrano M.G."/>
            <person name="Buck G."/>
            <person name="Lee V."/>
            <person name="Wang Y."/>
            <person name="Carvalho R."/>
            <person name="Voegtly L."/>
            <person name="Shi R."/>
            <person name="Duckworth R."/>
            <person name="Johnson A."/>
            <person name="Loviza R."/>
            <person name="Walstead R."/>
            <person name="Shah Z."/>
            <person name="Kiflezghi M."/>
            <person name="Wade K."/>
            <person name="Ball S.L."/>
            <person name="Bradley K.W."/>
            <person name="Asai D.J."/>
            <person name="Bowman C.A."/>
            <person name="Russell D.A."/>
            <person name="Pope W.H."/>
            <person name="Jacobs-Sera D."/>
            <person name="Hendrix R.W."/>
            <person name="Hatfull G.F."/>
        </authorList>
    </citation>
    <scope>NUCLEOTIDE SEQUENCE [LARGE SCALE GENOMIC DNA]</scope>
    <source>
        <strain evidence="1 2">DSM 27710</strain>
    </source>
</reference>
<evidence type="ECO:0000313" key="2">
    <source>
        <dbReference type="Proteomes" id="UP000055590"/>
    </source>
</evidence>
<keyword evidence="2" id="KW-1185">Reference proteome</keyword>
<evidence type="ECO:0000313" key="1">
    <source>
        <dbReference type="EMBL" id="AKU89897.1"/>
    </source>
</evidence>
<sequence length="392" mass="42843">MLRAWWSARQGLDGSLDGASPAQVLERSGWARSVAGVGPYLTLFSRAGTSREEADAAVQRLEIHELPSARGCTYVVPSRDFAIALKASQAFADAPMRPARKLGVTDREIDALCDGVIEALAKGPLDPDELREATGGLSRSLGEEGKKKGIGTTLPLALGKLQSLGEIRRLPVNGRLDQQRYRYAKWDRNPLKAYRGSVDDAQLEVASRFFRWVGPATVGELQWFLSLGVKASKELVARLELVPMEPGSERLLFPDDADALRAFVPPKKAQPVLVSSLDAISATRRDVRTLLDDADLERTVALDRAVGTLGGLSDLPSHAILDRGRLVGLWEYDVESESIVWASFVGKSRALEEAVAKTESYVREQLGDARSFSLDSPKSRAPRIEALRKMRA</sequence>
<dbReference type="Pfam" id="PF06224">
    <property type="entry name" value="AlkZ-like"/>
    <property type="match status" value="1"/>
</dbReference>
<dbReference type="PANTHER" id="PTHR38479">
    <property type="entry name" value="LMO0824 PROTEIN"/>
    <property type="match status" value="1"/>
</dbReference>
<dbReference type="Proteomes" id="UP000055590">
    <property type="component" value="Chromosome"/>
</dbReference>
<gene>
    <name evidence="1" type="ORF">AKJ08_0284</name>
</gene>
<evidence type="ECO:0008006" key="3">
    <source>
        <dbReference type="Google" id="ProtNLM"/>
    </source>
</evidence>
<protein>
    <recommendedName>
        <fullName evidence="3">Winged helix DNA-binding domain-containing protein</fullName>
    </recommendedName>
</protein>
<dbReference type="PATRIC" id="fig|1391653.3.peg.295"/>
<name>A0A0K1P8R7_9BACT</name>
<organism evidence="1 2">
    <name type="scientific">Vulgatibacter incomptus</name>
    <dbReference type="NCBI Taxonomy" id="1391653"/>
    <lineage>
        <taxon>Bacteria</taxon>
        <taxon>Pseudomonadati</taxon>
        <taxon>Myxococcota</taxon>
        <taxon>Myxococcia</taxon>
        <taxon>Myxococcales</taxon>
        <taxon>Cystobacterineae</taxon>
        <taxon>Vulgatibacteraceae</taxon>
        <taxon>Vulgatibacter</taxon>
    </lineage>
</organism>